<proteinExistence type="predicted"/>
<dbReference type="OrthoDB" id="9799748at2"/>
<dbReference type="AlphaFoldDB" id="A0A5Q2N1T0"/>
<feature type="region of interest" description="Disordered" evidence="1">
    <location>
        <begin position="353"/>
        <end position="379"/>
    </location>
</feature>
<dbReference type="EMBL" id="CP045875">
    <property type="protein sequence ID" value="QGG48958.1"/>
    <property type="molecule type" value="Genomic_DNA"/>
</dbReference>
<dbReference type="Pfam" id="PF13730">
    <property type="entry name" value="HTH_36"/>
    <property type="match status" value="1"/>
</dbReference>
<accession>A0A5Q2N1T0</accession>
<dbReference type="InterPro" id="IPR036388">
    <property type="entry name" value="WH-like_DNA-bd_sf"/>
</dbReference>
<name>A0A5Q2N1T0_9FIRM</name>
<organism evidence="2 3">
    <name type="scientific">Heliorestis convoluta</name>
    <dbReference type="NCBI Taxonomy" id="356322"/>
    <lineage>
        <taxon>Bacteria</taxon>
        <taxon>Bacillati</taxon>
        <taxon>Bacillota</taxon>
        <taxon>Clostridia</taxon>
        <taxon>Eubacteriales</taxon>
        <taxon>Heliobacteriaceae</taxon>
        <taxon>Heliorestis</taxon>
    </lineage>
</organism>
<gene>
    <name evidence="2" type="ORF">FTV88_2869</name>
</gene>
<dbReference type="KEGG" id="hcv:FTV88_2869"/>
<evidence type="ECO:0000313" key="2">
    <source>
        <dbReference type="EMBL" id="QGG48958.1"/>
    </source>
</evidence>
<keyword evidence="3" id="KW-1185">Reference proteome</keyword>
<dbReference type="Gene3D" id="1.10.10.10">
    <property type="entry name" value="Winged helix-like DNA-binding domain superfamily/Winged helix DNA-binding domain"/>
    <property type="match status" value="1"/>
</dbReference>
<feature type="region of interest" description="Disordered" evidence="1">
    <location>
        <begin position="105"/>
        <end position="151"/>
    </location>
</feature>
<protein>
    <submittedName>
        <fullName evidence="2">Helix-turn-helix domain-containing protein</fullName>
    </submittedName>
</protein>
<sequence length="379" mass="42664">MVKKQTYEPGTFYRGTCFIFQRSRELGLVSDDIAVYCALESRARGGECFPSYETIANDAGLSRRKAILVVKKLVEKNVIKIDKRYNGDGQTSNLYTLIDSSLWGGSAQHAPPSEQHAPPSAQHAPPSEQHALPLVHSVPPPSAQRAPELNEYNNTKVNNKIDDDRALSNSLVDIIEQSFKKSFGQDQDLSKQQANNLALLATKKGIITEDISSIMIECAIAAPKNPARYLLQVLKNWTREKEKRASTLQPTPTKEKLELVSSNTSIDKPKKPSQNPEIEMLTSYYRDKFVKTFKAEPNIGDNDKKIANELLKSRSLEELKKLMDKWFGKKDDIYTWKNGDLYSFSNMINKLLSMPQTPPQPQNYYQKPSGIASTSDQFC</sequence>
<evidence type="ECO:0000256" key="1">
    <source>
        <dbReference type="SAM" id="MobiDB-lite"/>
    </source>
</evidence>
<reference evidence="3" key="1">
    <citation type="submission" date="2019-11" db="EMBL/GenBank/DDBJ databases">
        <title>Genome sequence of Heliorestis convoluta strain HH, an alkaliphilic and minimalistic phototrophic bacterium from a soda lake in Egypt.</title>
        <authorList>
            <person name="Dewey E.D."/>
            <person name="Stokes L.M."/>
            <person name="Burchell B.M."/>
            <person name="Shaffer K.N."/>
            <person name="Huntington A.M."/>
            <person name="Baker J.M."/>
            <person name="Nadendla S."/>
            <person name="Giglio M.G."/>
            <person name="Touchman J.W."/>
            <person name="Blankenship R.E."/>
            <person name="Madigan M.T."/>
            <person name="Sattley W.M."/>
        </authorList>
    </citation>
    <scope>NUCLEOTIDE SEQUENCE [LARGE SCALE GENOMIC DNA]</scope>
    <source>
        <strain evidence="3">HH</strain>
    </source>
</reference>
<dbReference type="RefSeq" id="WP_153726025.1">
    <property type="nucleotide sequence ID" value="NZ_CP045875.1"/>
</dbReference>
<evidence type="ECO:0000313" key="3">
    <source>
        <dbReference type="Proteomes" id="UP000366051"/>
    </source>
</evidence>
<feature type="compositionally biased region" description="Low complexity" evidence="1">
    <location>
        <begin position="114"/>
        <end position="129"/>
    </location>
</feature>
<dbReference type="Proteomes" id="UP000366051">
    <property type="component" value="Chromosome"/>
</dbReference>